<reference evidence="3" key="3">
    <citation type="journal article" date="2018" name="Nature">
        <title>A major lineage of non-tailed dsDNA viruses as unrecognized killers of marine bacteria.</title>
        <authorList>
            <person name="Kauffman K.M."/>
            <person name="Hussain F.A."/>
            <person name="Yang J."/>
            <person name="Arevalo P."/>
            <person name="Brown J.M."/>
            <person name="Chang W.K."/>
            <person name="VanInsberghe D."/>
            <person name="Elsherbini J."/>
            <person name="Sharma R.S."/>
            <person name="Cutler M.B."/>
            <person name="Kelly L."/>
            <person name="Polz M.F."/>
        </authorList>
    </citation>
    <scope>NUCLEOTIDE SEQUENCE</scope>
    <source>
        <strain evidence="3">10N.222.48.A2</strain>
    </source>
</reference>
<dbReference type="GO" id="GO:0008643">
    <property type="term" value="P:carbohydrate transport"/>
    <property type="evidence" value="ECO:0007669"/>
    <property type="project" value="InterPro"/>
</dbReference>
<dbReference type="RefSeq" id="WP_016800053.1">
    <property type="nucleotide sequence ID" value="NZ_MDBG01000113.1"/>
</dbReference>
<dbReference type="GO" id="GO:0016020">
    <property type="term" value="C:membrane"/>
    <property type="evidence" value="ECO:0007669"/>
    <property type="project" value="InterPro"/>
</dbReference>
<proteinExistence type="inferred from homology"/>
<evidence type="ECO:0000256" key="1">
    <source>
        <dbReference type="ARBA" id="ARBA00008769"/>
    </source>
</evidence>
<feature type="chain" id="PRO_5023986090" evidence="2">
    <location>
        <begin position="33"/>
        <end position="374"/>
    </location>
</feature>
<dbReference type="Proteomes" id="UP000308018">
    <property type="component" value="Unassembled WGS sequence"/>
</dbReference>
<dbReference type="Pfam" id="PF04966">
    <property type="entry name" value="OprB"/>
    <property type="match status" value="1"/>
</dbReference>
<organism evidence="3 5">
    <name type="scientific">Vibrio tasmaniensis</name>
    <dbReference type="NCBI Taxonomy" id="212663"/>
    <lineage>
        <taxon>Bacteria</taxon>
        <taxon>Pseudomonadati</taxon>
        <taxon>Pseudomonadota</taxon>
        <taxon>Gammaproteobacteria</taxon>
        <taxon>Vibrionales</taxon>
        <taxon>Vibrionaceae</taxon>
        <taxon>Vibrio</taxon>
    </lineage>
</organism>
<comment type="caution">
    <text evidence="3">The sequence shown here is derived from an EMBL/GenBank/DDBJ whole genome shotgun (WGS) entry which is preliminary data.</text>
</comment>
<evidence type="ECO:0000313" key="6">
    <source>
        <dbReference type="Proteomes" id="UP000308018"/>
    </source>
</evidence>
<name>A0A2N7NDV0_9VIBR</name>
<reference evidence="4 6" key="4">
    <citation type="submission" date="2019-04" db="EMBL/GenBank/DDBJ databases">
        <title>A reverse ecology approach based on a biological definition of microbial populations.</title>
        <authorList>
            <person name="Arevalo P."/>
            <person name="Vaninsberghe D."/>
            <person name="Elsherbini J."/>
            <person name="Gore J."/>
            <person name="Polz M."/>
        </authorList>
    </citation>
    <scope>NUCLEOTIDE SEQUENCE [LARGE SCALE GENOMIC DNA]</scope>
    <source>
        <strain evidence="4 6">10N.222.45.A8</strain>
    </source>
</reference>
<gene>
    <name evidence="3" type="ORF">BCS92_21905</name>
    <name evidence="4" type="ORF">FC057_24560</name>
</gene>
<dbReference type="EMBL" id="MDBP01000066">
    <property type="protein sequence ID" value="PMP11041.1"/>
    <property type="molecule type" value="Genomic_DNA"/>
</dbReference>
<keyword evidence="2" id="KW-0732">Signal</keyword>
<dbReference type="Proteomes" id="UP000235579">
    <property type="component" value="Unassembled WGS sequence"/>
</dbReference>
<evidence type="ECO:0000313" key="4">
    <source>
        <dbReference type="EMBL" id="TKG26376.1"/>
    </source>
</evidence>
<reference evidence="5" key="1">
    <citation type="submission" date="2016-07" db="EMBL/GenBank/DDBJ databases">
        <title>Nontailed viruses are major unrecognized killers of bacteria in the ocean.</title>
        <authorList>
            <person name="Kauffman K."/>
            <person name="Hussain F."/>
            <person name="Yang J."/>
            <person name="Arevalo P."/>
            <person name="Brown J."/>
            <person name="Cutler M."/>
            <person name="Kelly L."/>
            <person name="Polz M.F."/>
        </authorList>
    </citation>
    <scope>NUCLEOTIDE SEQUENCE [LARGE SCALE GENOMIC DNA]</scope>
    <source>
        <strain evidence="5">10N.222.48.A2</strain>
    </source>
</reference>
<dbReference type="InterPro" id="IPR038673">
    <property type="entry name" value="OprB_sf"/>
</dbReference>
<dbReference type="AlphaFoldDB" id="A0A2N7NDV0"/>
<dbReference type="GO" id="GO:0015288">
    <property type="term" value="F:porin activity"/>
    <property type="evidence" value="ECO:0007669"/>
    <property type="project" value="InterPro"/>
</dbReference>
<dbReference type="Gene3D" id="2.40.160.180">
    <property type="entry name" value="Carbohydrate-selective porin OprB"/>
    <property type="match status" value="1"/>
</dbReference>
<accession>A0A2N7NDV0</accession>
<feature type="signal peptide" evidence="2">
    <location>
        <begin position="1"/>
        <end position="32"/>
    </location>
</feature>
<evidence type="ECO:0000313" key="5">
    <source>
        <dbReference type="Proteomes" id="UP000235579"/>
    </source>
</evidence>
<reference evidence="3" key="2">
    <citation type="submission" date="2016-07" db="EMBL/GenBank/DDBJ databases">
        <authorList>
            <person name="Wan K."/>
            <person name="Booth B."/>
            <person name="Spirohn K."/>
            <person name="Hao T."/>
            <person name="Hu Y."/>
            <person name="Calderwood M."/>
            <person name="Hill D."/>
            <person name="Mohr S."/>
            <person name="Vidal M."/>
            <person name="Celniker S."/>
            <person name="Perrimon N."/>
        </authorList>
    </citation>
    <scope>NUCLEOTIDE SEQUENCE</scope>
    <source>
        <strain evidence="3">10N.222.48.A2</strain>
    </source>
</reference>
<dbReference type="InterPro" id="IPR007049">
    <property type="entry name" value="Carb-sel_porin_OprB"/>
</dbReference>
<evidence type="ECO:0000313" key="3">
    <source>
        <dbReference type="EMBL" id="PMP11041.1"/>
    </source>
</evidence>
<sequence>MIENVAFTKKTKRFWLTLVGSVVFVTPTLIHAAEDQDLKGAVDYYVFGLTSSESLPNKDSSAAAGIARITLNWRAYQKESDTGALQLRVDHKHGYTESTPSEFVMENGGGFGVIQPAFSDIGLRLTNLYWTQTFNKQSTDMMVGFLDATDYVDTYQLGNPYYGFSNLQFSTGSGSIPIPDESTFGGVLRHMMSENYYFYASFSDAKADSTKPFDGVEQFINDNQYFKSLEIGWVESKDDFYLKNSHLTVWHSDGKEKASENYGANWSSIYKTGSWIPFFRAGVAQGPEALYKSSVVFGTGYEAGPGMLGIALGWAKPNSANVADDSYNSEIYYRMNWGALSLTPNVQYLYSLPKNSEADDSWIIGLRGNLHFSF</sequence>
<comment type="similarity">
    <text evidence="1 2">Belongs to the OprB family.</text>
</comment>
<protein>
    <submittedName>
        <fullName evidence="3 4">Porin</fullName>
    </submittedName>
</protein>
<evidence type="ECO:0000256" key="2">
    <source>
        <dbReference type="RuleBase" id="RU363072"/>
    </source>
</evidence>
<dbReference type="EMBL" id="SYVV01000077">
    <property type="protein sequence ID" value="TKG26376.1"/>
    <property type="molecule type" value="Genomic_DNA"/>
</dbReference>